<dbReference type="Pfam" id="PF00011">
    <property type="entry name" value="HSP20"/>
    <property type="match status" value="1"/>
</dbReference>
<dbReference type="Proteomes" id="UP001374579">
    <property type="component" value="Unassembled WGS sequence"/>
</dbReference>
<dbReference type="PANTHER" id="PTHR45640">
    <property type="entry name" value="HEAT SHOCK PROTEIN HSP-12.2-RELATED"/>
    <property type="match status" value="1"/>
</dbReference>
<evidence type="ECO:0000313" key="6">
    <source>
        <dbReference type="Proteomes" id="UP001374579"/>
    </source>
</evidence>
<name>A0AAN9B1Z0_9CAEN</name>
<evidence type="ECO:0000259" key="4">
    <source>
        <dbReference type="PROSITE" id="PS01031"/>
    </source>
</evidence>
<dbReference type="InterPro" id="IPR001436">
    <property type="entry name" value="Alpha-crystallin/sHSP_animal"/>
</dbReference>
<proteinExistence type="inferred from homology"/>
<dbReference type="EMBL" id="JBAMIC010000013">
    <property type="protein sequence ID" value="KAK7097214.1"/>
    <property type="molecule type" value="Genomic_DNA"/>
</dbReference>
<dbReference type="GO" id="GO:0042026">
    <property type="term" value="P:protein refolding"/>
    <property type="evidence" value="ECO:0007669"/>
    <property type="project" value="TreeGrafter"/>
</dbReference>
<protein>
    <recommendedName>
        <fullName evidence="4">SHSP domain-containing protein</fullName>
    </recommendedName>
</protein>
<dbReference type="PANTHER" id="PTHR45640:SF26">
    <property type="entry name" value="RE23625P"/>
    <property type="match status" value="1"/>
</dbReference>
<dbReference type="GO" id="GO:0051082">
    <property type="term" value="F:unfolded protein binding"/>
    <property type="evidence" value="ECO:0007669"/>
    <property type="project" value="TreeGrafter"/>
</dbReference>
<dbReference type="CDD" id="cd06526">
    <property type="entry name" value="metazoan_ACD"/>
    <property type="match status" value="1"/>
</dbReference>
<dbReference type="InterPro" id="IPR002068">
    <property type="entry name" value="A-crystallin/Hsp20_dom"/>
</dbReference>
<gene>
    <name evidence="5" type="ORF">V1264_004225</name>
</gene>
<dbReference type="SUPFAM" id="SSF49764">
    <property type="entry name" value="HSP20-like chaperones"/>
    <property type="match status" value="1"/>
</dbReference>
<dbReference type="GO" id="GO:0009408">
    <property type="term" value="P:response to heat"/>
    <property type="evidence" value="ECO:0007669"/>
    <property type="project" value="TreeGrafter"/>
</dbReference>
<evidence type="ECO:0000256" key="1">
    <source>
        <dbReference type="PROSITE-ProRule" id="PRU00285"/>
    </source>
</evidence>
<sequence>MFRQIIPVTKAARPVLTVAKRGKKNLPVWSPFGGRRSAAAWDDPWFNDFFRTPGPMRVFDDQMRDVMDKFLRMSPLSGFNVRVPGEYGLNAEIVEAKIDDKGMNLKLNVSHYQPDELKVKIVDDRLVILGKHEKKSDEHGFVSREFSRELLLPEEVDRDTLHSRITEDGNLIITAKVKAEVEPEGRTISIEQESGNKIDDGNKEKEST</sequence>
<reference evidence="5 6" key="1">
    <citation type="submission" date="2024-02" db="EMBL/GenBank/DDBJ databases">
        <title>Chromosome-scale genome assembly of the rough periwinkle Littorina saxatilis.</title>
        <authorList>
            <person name="De Jode A."/>
            <person name="Faria R."/>
            <person name="Formenti G."/>
            <person name="Sims Y."/>
            <person name="Smith T.P."/>
            <person name="Tracey A."/>
            <person name="Wood J.M.D."/>
            <person name="Zagrodzka Z.B."/>
            <person name="Johannesson K."/>
            <person name="Butlin R.K."/>
            <person name="Leder E.H."/>
        </authorList>
    </citation>
    <scope>NUCLEOTIDE SEQUENCE [LARGE SCALE GENOMIC DNA]</scope>
    <source>
        <strain evidence="5">Snail1</strain>
        <tissue evidence="5">Muscle</tissue>
    </source>
</reference>
<dbReference type="PRINTS" id="PR00299">
    <property type="entry name" value="ACRYSTALLIN"/>
</dbReference>
<dbReference type="AlphaFoldDB" id="A0AAN9B1Z0"/>
<evidence type="ECO:0000256" key="2">
    <source>
        <dbReference type="RuleBase" id="RU003616"/>
    </source>
</evidence>
<dbReference type="PROSITE" id="PS01031">
    <property type="entry name" value="SHSP"/>
    <property type="match status" value="1"/>
</dbReference>
<dbReference type="InterPro" id="IPR008978">
    <property type="entry name" value="HSP20-like_chaperone"/>
</dbReference>
<feature type="domain" description="SHSP" evidence="4">
    <location>
        <begin position="84"/>
        <end position="193"/>
    </location>
</feature>
<dbReference type="Gene3D" id="2.60.40.790">
    <property type="match status" value="1"/>
</dbReference>
<feature type="compositionally biased region" description="Basic and acidic residues" evidence="3">
    <location>
        <begin position="194"/>
        <end position="208"/>
    </location>
</feature>
<dbReference type="GO" id="GO:0005634">
    <property type="term" value="C:nucleus"/>
    <property type="evidence" value="ECO:0007669"/>
    <property type="project" value="TreeGrafter"/>
</dbReference>
<accession>A0AAN9B1Z0</accession>
<feature type="region of interest" description="Disordered" evidence="3">
    <location>
        <begin position="183"/>
        <end position="208"/>
    </location>
</feature>
<comment type="caution">
    <text evidence="5">The sequence shown here is derived from an EMBL/GenBank/DDBJ whole genome shotgun (WGS) entry which is preliminary data.</text>
</comment>
<evidence type="ECO:0000256" key="3">
    <source>
        <dbReference type="SAM" id="MobiDB-lite"/>
    </source>
</evidence>
<evidence type="ECO:0000313" key="5">
    <source>
        <dbReference type="EMBL" id="KAK7097214.1"/>
    </source>
</evidence>
<keyword evidence="6" id="KW-1185">Reference proteome</keyword>
<dbReference type="GO" id="GO:0005737">
    <property type="term" value="C:cytoplasm"/>
    <property type="evidence" value="ECO:0007669"/>
    <property type="project" value="TreeGrafter"/>
</dbReference>
<comment type="similarity">
    <text evidence="1 2">Belongs to the small heat shock protein (HSP20) family.</text>
</comment>
<organism evidence="5 6">
    <name type="scientific">Littorina saxatilis</name>
    <dbReference type="NCBI Taxonomy" id="31220"/>
    <lineage>
        <taxon>Eukaryota</taxon>
        <taxon>Metazoa</taxon>
        <taxon>Spiralia</taxon>
        <taxon>Lophotrochozoa</taxon>
        <taxon>Mollusca</taxon>
        <taxon>Gastropoda</taxon>
        <taxon>Caenogastropoda</taxon>
        <taxon>Littorinimorpha</taxon>
        <taxon>Littorinoidea</taxon>
        <taxon>Littorinidae</taxon>
        <taxon>Littorina</taxon>
    </lineage>
</organism>